<proteinExistence type="predicted"/>
<feature type="repeat" description="TPR" evidence="3">
    <location>
        <begin position="433"/>
        <end position="466"/>
    </location>
</feature>
<feature type="transmembrane region" description="Helical" evidence="4">
    <location>
        <begin position="21"/>
        <end position="37"/>
    </location>
</feature>
<dbReference type="SMART" id="SM00028">
    <property type="entry name" value="TPR"/>
    <property type="match status" value="3"/>
</dbReference>
<evidence type="ECO:0000256" key="4">
    <source>
        <dbReference type="SAM" id="Phobius"/>
    </source>
</evidence>
<dbReference type="Gene3D" id="1.25.40.10">
    <property type="entry name" value="Tetratricopeptide repeat domain"/>
    <property type="match status" value="1"/>
</dbReference>
<evidence type="ECO:0000313" key="6">
    <source>
        <dbReference type="Proteomes" id="UP000033423"/>
    </source>
</evidence>
<dbReference type="EMBL" id="LACI01001140">
    <property type="protein sequence ID" value="KJU85156.1"/>
    <property type="molecule type" value="Genomic_DNA"/>
</dbReference>
<feature type="transmembrane region" description="Helical" evidence="4">
    <location>
        <begin position="155"/>
        <end position="172"/>
    </location>
</feature>
<protein>
    <submittedName>
        <fullName evidence="5">Tetratricopeptide TPR_2 repeat protein</fullName>
    </submittedName>
</protein>
<keyword evidence="4" id="KW-1133">Transmembrane helix</keyword>
<dbReference type="InterPro" id="IPR011990">
    <property type="entry name" value="TPR-like_helical_dom_sf"/>
</dbReference>
<dbReference type="PANTHER" id="PTHR44227:SF3">
    <property type="entry name" value="PROTEIN O-MANNOSYL-TRANSFERASE TMTC4"/>
    <property type="match status" value="1"/>
</dbReference>
<keyword evidence="1" id="KW-0677">Repeat</keyword>
<dbReference type="PROSITE" id="PS50293">
    <property type="entry name" value="TPR_REGION"/>
    <property type="match status" value="1"/>
</dbReference>
<feature type="repeat" description="TPR" evidence="3">
    <location>
        <begin position="467"/>
        <end position="500"/>
    </location>
</feature>
<evidence type="ECO:0000313" key="5">
    <source>
        <dbReference type="EMBL" id="KJU85156.1"/>
    </source>
</evidence>
<dbReference type="Pfam" id="PF13181">
    <property type="entry name" value="TPR_8"/>
    <property type="match status" value="1"/>
</dbReference>
<feature type="transmembrane region" description="Helical" evidence="4">
    <location>
        <begin position="337"/>
        <end position="356"/>
    </location>
</feature>
<dbReference type="Proteomes" id="UP000033423">
    <property type="component" value="Unassembled WGS sequence"/>
</dbReference>
<gene>
    <name evidence="5" type="ORF">MBAV_002654</name>
</gene>
<evidence type="ECO:0000256" key="1">
    <source>
        <dbReference type="ARBA" id="ARBA00022737"/>
    </source>
</evidence>
<keyword evidence="6" id="KW-1185">Reference proteome</keyword>
<feature type="transmembrane region" description="Helical" evidence="4">
    <location>
        <begin position="392"/>
        <end position="409"/>
    </location>
</feature>
<dbReference type="PANTHER" id="PTHR44227">
    <property type="match status" value="1"/>
</dbReference>
<organism evidence="5 6">
    <name type="scientific">Candidatus Magnetobacterium bavaricum</name>
    <dbReference type="NCBI Taxonomy" id="29290"/>
    <lineage>
        <taxon>Bacteria</taxon>
        <taxon>Pseudomonadati</taxon>
        <taxon>Nitrospirota</taxon>
        <taxon>Thermodesulfovibrionia</taxon>
        <taxon>Thermodesulfovibrionales</taxon>
        <taxon>Candidatus Magnetobacteriaceae</taxon>
        <taxon>Candidatus Magnetobacterium</taxon>
    </lineage>
</organism>
<evidence type="ECO:0000256" key="2">
    <source>
        <dbReference type="ARBA" id="ARBA00022803"/>
    </source>
</evidence>
<comment type="caution">
    <text evidence="5">The sequence shown here is derived from an EMBL/GenBank/DDBJ whole genome shotgun (WGS) entry which is preliminary data.</text>
</comment>
<dbReference type="SUPFAM" id="SSF48452">
    <property type="entry name" value="TPR-like"/>
    <property type="match status" value="1"/>
</dbReference>
<dbReference type="PROSITE" id="PS50005">
    <property type="entry name" value="TPR"/>
    <property type="match status" value="3"/>
</dbReference>
<keyword evidence="4" id="KW-0812">Transmembrane</keyword>
<dbReference type="InterPro" id="IPR019734">
    <property type="entry name" value="TPR_rpt"/>
</dbReference>
<keyword evidence="2 3" id="KW-0802">TPR repeat</keyword>
<feature type="transmembrane region" description="Helical" evidence="4">
    <location>
        <begin position="184"/>
        <end position="207"/>
    </location>
</feature>
<accession>A0A0F3GTG6</accession>
<feature type="transmembrane region" description="Helical" evidence="4">
    <location>
        <begin position="105"/>
        <end position="123"/>
    </location>
</feature>
<keyword evidence="4" id="KW-0472">Membrane</keyword>
<dbReference type="InterPro" id="IPR052346">
    <property type="entry name" value="O-mannosyl-transferase_TMTC"/>
</dbReference>
<feature type="transmembrane region" description="Helical" evidence="4">
    <location>
        <begin position="240"/>
        <end position="256"/>
    </location>
</feature>
<dbReference type="AlphaFoldDB" id="A0A0F3GTG6"/>
<dbReference type="Pfam" id="PF13432">
    <property type="entry name" value="TPR_16"/>
    <property type="match status" value="1"/>
</dbReference>
<evidence type="ECO:0000256" key="3">
    <source>
        <dbReference type="PROSITE-ProRule" id="PRU00339"/>
    </source>
</evidence>
<sequence length="546" mass="62451">MKKPKEKKQVEGEKRIGINDIITISLVLLTLMVFLQVKDFEFIIYDDNLYVTDNKWVQDGLSLQGLRWAFTTFHASNWHPLTWLTHMLDVEIYGLNSSGHHTTNLFLHIVNVILTFVLLTELTGAVLRSALVAALFALHPMHVESVAWVSERKDVLSTLFFLCTIIAYVRYVKKPMIGKYLLIIGLYVLGLLSKPMVVTLPFVLLLLDIWPLKRISFALKTTADAQNKLQTPGSLIMEKLPLFVLSILSSIVTYYAQKVGGSVVMLKVLPLSMRLKGALHAYLSYVVKVFYPYEMSVMYPVYEKYGNYEMFFALFLMITISLAAIKMIKRHPHFFVGWAWYVGMLVPVIGLVHVGSQTVSDRYTYIPYMGLFMIVAWFIPDKPFKKTWPKRFLLSFITIYIMTLAVLSYKQTSYWRNSLILFQHATPIAYNNWELFNNLGTALSGNRRVNEAIESFKKSISLNPVYIDPHVNIGVAYYSLGKTQEARESFERALKINPKNAAVYNGQGVILASEGKKAEARAMFNRALEIDPEFQPARQNLNITKD</sequence>
<name>A0A0F3GTG6_9BACT</name>
<feature type="transmembrane region" description="Helical" evidence="4">
    <location>
        <begin position="305"/>
        <end position="325"/>
    </location>
</feature>
<feature type="repeat" description="TPR" evidence="3">
    <location>
        <begin position="501"/>
        <end position="534"/>
    </location>
</feature>
<reference evidence="5 6" key="1">
    <citation type="submission" date="2015-02" db="EMBL/GenBank/DDBJ databases">
        <title>Single-cell genomics of uncultivated deep-branching MTB reveals a conserved set of magnetosome genes.</title>
        <authorList>
            <person name="Kolinko S."/>
            <person name="Richter M."/>
            <person name="Glockner F.O."/>
            <person name="Brachmann A."/>
            <person name="Schuler D."/>
        </authorList>
    </citation>
    <scope>NUCLEOTIDE SEQUENCE [LARGE SCALE GENOMIC DNA]</scope>
    <source>
        <strain evidence="5">TM-1</strain>
    </source>
</reference>
<dbReference type="PATRIC" id="fig|29290.4.peg.3532"/>
<feature type="transmembrane region" description="Helical" evidence="4">
    <location>
        <begin position="362"/>
        <end position="380"/>
    </location>
</feature>